<keyword evidence="1" id="KW-0472">Membrane</keyword>
<accession>A0A1B8NYZ9</accession>
<feature type="transmembrane region" description="Helical" evidence="1">
    <location>
        <begin position="35"/>
        <end position="54"/>
    </location>
</feature>
<evidence type="ECO:0000313" key="3">
    <source>
        <dbReference type="Proteomes" id="UP000092504"/>
    </source>
</evidence>
<proteinExistence type="predicted"/>
<feature type="transmembrane region" description="Helical" evidence="1">
    <location>
        <begin position="66"/>
        <end position="85"/>
    </location>
</feature>
<protein>
    <submittedName>
        <fullName evidence="2">Uncharacterized protein</fullName>
    </submittedName>
</protein>
<keyword evidence="1" id="KW-1133">Transmembrane helix</keyword>
<dbReference type="Proteomes" id="UP000092504">
    <property type="component" value="Unassembled WGS sequence"/>
</dbReference>
<keyword evidence="1" id="KW-0812">Transmembrane</keyword>
<comment type="caution">
    <text evidence="2">The sequence shown here is derived from an EMBL/GenBank/DDBJ whole genome shotgun (WGS) entry which is preliminary data.</text>
</comment>
<evidence type="ECO:0000256" key="1">
    <source>
        <dbReference type="SAM" id="Phobius"/>
    </source>
</evidence>
<gene>
    <name evidence="2" type="ORF">A8U91_04293</name>
</gene>
<reference evidence="2 3" key="1">
    <citation type="submission" date="2016-06" db="EMBL/GenBank/DDBJ databases">
        <title>Genome sequence of halotolerant plant growth promoting strain of Halomonas elongata HEK1 isolated from salterns of Rann of Kutch, Gujarat, India.</title>
        <authorList>
            <person name="Gaba S."/>
            <person name="Singh R.N."/>
            <person name="Abrol S."/>
            <person name="Kaushik R."/>
            <person name="Saxena A.K."/>
        </authorList>
    </citation>
    <scope>NUCLEOTIDE SEQUENCE [LARGE SCALE GENOMIC DNA]</scope>
    <source>
        <strain evidence="2 3">HEK1</strain>
    </source>
</reference>
<feature type="transmembrane region" description="Helical" evidence="1">
    <location>
        <begin position="7"/>
        <end position="29"/>
    </location>
</feature>
<name>A0A1B8NYZ9_HALEL</name>
<dbReference type="PATRIC" id="fig|2746.7.peg.4419"/>
<sequence length="214" mass="24002">MNLQRAYTLLAIFYTALLAVGVIAVVMGGGTTLSLVQLAIGAVTVAGLWGYFLGRQVMSWRTWRPFACLLALGIAVNVWLLFTTSPSSAELTWLLANIIFTALPTLLLFRYGNRDQDVWATPGELEGGRTLSELLERQGELKVEKRDASRPATVNVRREGEHYRASVIRGQGDEEERFEESFQRPSTLAFFIERFTCVEVGDFEEKYRGEKEVA</sequence>
<organism evidence="2 3">
    <name type="scientific">Halomonas elongata</name>
    <dbReference type="NCBI Taxonomy" id="2746"/>
    <lineage>
        <taxon>Bacteria</taxon>
        <taxon>Pseudomonadati</taxon>
        <taxon>Pseudomonadota</taxon>
        <taxon>Gammaproteobacteria</taxon>
        <taxon>Oceanospirillales</taxon>
        <taxon>Halomonadaceae</taxon>
        <taxon>Halomonas</taxon>
    </lineage>
</organism>
<dbReference type="AlphaFoldDB" id="A0A1B8NYZ9"/>
<dbReference type="EMBL" id="MAJD01000002">
    <property type="protein sequence ID" value="OBX35222.1"/>
    <property type="molecule type" value="Genomic_DNA"/>
</dbReference>
<feature type="transmembrane region" description="Helical" evidence="1">
    <location>
        <begin position="91"/>
        <end position="109"/>
    </location>
</feature>
<evidence type="ECO:0000313" key="2">
    <source>
        <dbReference type="EMBL" id="OBX35222.1"/>
    </source>
</evidence>